<dbReference type="InterPro" id="IPR011123">
    <property type="entry name" value="Y_Y_Y"/>
</dbReference>
<name>A0A7C9FQ94_9BACT</name>
<evidence type="ECO:0000259" key="3">
    <source>
        <dbReference type="PROSITE" id="PS50109"/>
    </source>
</evidence>
<organism evidence="4 5">
    <name type="scientific">Salmonirosea aquatica</name>
    <dbReference type="NCBI Taxonomy" id="2654236"/>
    <lineage>
        <taxon>Bacteria</taxon>
        <taxon>Pseudomonadati</taxon>
        <taxon>Bacteroidota</taxon>
        <taxon>Cytophagia</taxon>
        <taxon>Cytophagales</taxon>
        <taxon>Spirosomataceae</taxon>
        <taxon>Salmonirosea</taxon>
    </lineage>
</organism>
<dbReference type="SUPFAM" id="SSF63829">
    <property type="entry name" value="Calcium-dependent phosphotriesterase"/>
    <property type="match status" value="3"/>
</dbReference>
<dbReference type="PROSITE" id="PS50109">
    <property type="entry name" value="HIS_KIN"/>
    <property type="match status" value="1"/>
</dbReference>
<dbReference type="Gene3D" id="2.60.40.10">
    <property type="entry name" value="Immunoglobulins"/>
    <property type="match status" value="1"/>
</dbReference>
<evidence type="ECO:0000313" key="5">
    <source>
        <dbReference type="Proteomes" id="UP000479293"/>
    </source>
</evidence>
<dbReference type="GO" id="GO:0046983">
    <property type="term" value="F:protein dimerization activity"/>
    <property type="evidence" value="ECO:0007669"/>
    <property type="project" value="InterPro"/>
</dbReference>
<dbReference type="InterPro" id="IPR011110">
    <property type="entry name" value="Reg_prop"/>
</dbReference>
<protein>
    <submittedName>
        <fullName evidence="4">Histidine kinase</fullName>
    </submittedName>
</protein>
<dbReference type="InterPro" id="IPR036890">
    <property type="entry name" value="HATPase_C_sf"/>
</dbReference>
<proteinExistence type="predicted"/>
<keyword evidence="5" id="KW-1185">Reference proteome</keyword>
<feature type="transmembrane region" description="Helical" evidence="2">
    <location>
        <begin position="769"/>
        <end position="787"/>
    </location>
</feature>
<dbReference type="InterPro" id="IPR005467">
    <property type="entry name" value="His_kinase_dom"/>
</dbReference>
<dbReference type="Gene3D" id="3.30.565.10">
    <property type="entry name" value="Histidine kinase-like ATPase, C-terminal domain"/>
    <property type="match status" value="1"/>
</dbReference>
<dbReference type="InterPro" id="IPR015943">
    <property type="entry name" value="WD40/YVTN_repeat-like_dom_sf"/>
</dbReference>
<feature type="domain" description="Histidine kinase" evidence="3">
    <location>
        <begin position="819"/>
        <end position="1008"/>
    </location>
</feature>
<dbReference type="PANTHER" id="PTHR43547">
    <property type="entry name" value="TWO-COMPONENT HISTIDINE KINASE"/>
    <property type="match status" value="1"/>
</dbReference>
<reference evidence="4 5" key="1">
    <citation type="submission" date="2019-10" db="EMBL/GenBank/DDBJ databases">
        <title>Draft Genome Sequence of Cytophagaceae sp. SJW1-29.</title>
        <authorList>
            <person name="Choi A."/>
        </authorList>
    </citation>
    <scope>NUCLEOTIDE SEQUENCE [LARGE SCALE GENOMIC DNA]</scope>
    <source>
        <strain evidence="4 5">SJW1-29</strain>
    </source>
</reference>
<dbReference type="InterPro" id="IPR003594">
    <property type="entry name" value="HATPase_dom"/>
</dbReference>
<dbReference type="EMBL" id="WHLY01000002">
    <property type="protein sequence ID" value="MPR34529.1"/>
    <property type="molecule type" value="Genomic_DNA"/>
</dbReference>
<dbReference type="AlphaFoldDB" id="A0A7C9FQ94"/>
<evidence type="ECO:0000313" key="4">
    <source>
        <dbReference type="EMBL" id="MPR34529.1"/>
    </source>
</evidence>
<dbReference type="InterPro" id="IPR011712">
    <property type="entry name" value="Sig_transdc_His_kin_sub3_dim/P"/>
</dbReference>
<evidence type="ECO:0000256" key="1">
    <source>
        <dbReference type="ARBA" id="ARBA00022553"/>
    </source>
</evidence>
<sequence>MTTLLCGYVRRIGLVGCCLLGIRLLGQPMQIQHLTVKDGLSQSSPYHMLTDSRGFLWLGTQDGVNRYDGHRFRVYKPDVRNPHSLRGVNVAGIVEDKEGNIWVGTEQGLNRYDRATDRFSLIRTSSRKRRASPFYATDREIWFSSEGEGLLVYNFKTRKLRRVGKYAYINRNFDFVDWTTCTPAGDIWMLYPKGIVRFSIKEQTYHQYFTNTPQNEYGEPCNVYSLAVDKEGIAWLGSDRGLIRFDYRQKQHQLFDWTSGSRTLGVVFSLAEDYLGQIWIGTQRNGLWIFDKKRHTFREVHYHDNSPESFENYEFYRVYVDNSGIIWANSDPDGLVKIVPNASMFGYFGQSNPIHPARNLSDLSIRCMAEDAQGRLWLGTEGGLDVFDRQKELVEERYFTNEDNILKYIFRDSKQQMWVGTFGGIMRFDAATKKFQTFLYNHDPDTRLYTRNILELPDHTLLVGTSLGMWVFDPDRRTFSRVPYHTDQNIYATFLDRQGTLWLGSYFDRLYGYRLHGKRWQKTFEGFKDYNINAIREDTTRGRLWIATEKGLLAFDRTARTYRLYDERDGLANSYMYGVTVAPDGNVFMSTNHGISSLDTKTGHIRNFDLTDGLQGYEFNGNAFFQASSGECFFGGVKGLNYFYPRQFRTLSYQPRIHFFNFKVNEEPYQSSRNVDEMDYVTLPQSQNTFSLEFASIDFYSNGKNSYKYLLQGQDHDWVQAGDRTYVRYANLAPGRYVFKVKSANRDGVWNDTERVLNLTITPPFWRTWWFSALYLIVIVAGTFAMAQGRLRSINRRQKLRLKIALDAQEQERKNIAQDLHDEVGSRLATLKLYVSSLTRYLKESAEADRLKKEVLDIIHISLVDIRRLLRELSPRTLEQYGYAAAVEELVDRINATDQVHVTFECRKLSDQLSKALETGLYRITQELLNNTLKHANATEITISVVPSGQMLSFFYSDNGQGFSYTKAAKGLGIQNIESRVSVLGGKIEWFSKPGAGLEVTLDLPTDS</sequence>
<keyword evidence="4" id="KW-0418">Kinase</keyword>
<dbReference type="Pfam" id="PF07494">
    <property type="entry name" value="Reg_prop"/>
    <property type="match status" value="2"/>
</dbReference>
<accession>A0A7C9FQ94</accession>
<evidence type="ECO:0000256" key="2">
    <source>
        <dbReference type="SAM" id="Phobius"/>
    </source>
</evidence>
<keyword evidence="2" id="KW-0812">Transmembrane</keyword>
<dbReference type="FunFam" id="2.60.40.10:FF:000791">
    <property type="entry name" value="Two-component system sensor histidine kinase/response regulator"/>
    <property type="match status" value="1"/>
</dbReference>
<dbReference type="CDD" id="cd16917">
    <property type="entry name" value="HATPase_UhpB-NarQ-NarX-like"/>
    <property type="match status" value="1"/>
</dbReference>
<keyword evidence="2" id="KW-1133">Transmembrane helix</keyword>
<dbReference type="Pfam" id="PF02518">
    <property type="entry name" value="HATPase_c"/>
    <property type="match status" value="1"/>
</dbReference>
<dbReference type="RefSeq" id="WP_152760829.1">
    <property type="nucleotide sequence ID" value="NZ_WHLY01000002.1"/>
</dbReference>
<dbReference type="SUPFAM" id="SSF55874">
    <property type="entry name" value="ATPase domain of HSP90 chaperone/DNA topoisomerase II/histidine kinase"/>
    <property type="match status" value="1"/>
</dbReference>
<dbReference type="Proteomes" id="UP000479293">
    <property type="component" value="Unassembled WGS sequence"/>
</dbReference>
<dbReference type="Pfam" id="PF07730">
    <property type="entry name" value="HisKA_3"/>
    <property type="match status" value="1"/>
</dbReference>
<dbReference type="InterPro" id="IPR013783">
    <property type="entry name" value="Ig-like_fold"/>
</dbReference>
<dbReference type="PANTHER" id="PTHR43547:SF2">
    <property type="entry name" value="HYBRID SIGNAL TRANSDUCTION HISTIDINE KINASE C"/>
    <property type="match status" value="1"/>
</dbReference>
<comment type="caution">
    <text evidence="4">The sequence shown here is derived from an EMBL/GenBank/DDBJ whole genome shotgun (WGS) entry which is preliminary data.</text>
</comment>
<dbReference type="GO" id="GO:0016020">
    <property type="term" value="C:membrane"/>
    <property type="evidence" value="ECO:0007669"/>
    <property type="project" value="InterPro"/>
</dbReference>
<keyword evidence="1" id="KW-0597">Phosphoprotein</keyword>
<dbReference type="GO" id="GO:0000155">
    <property type="term" value="F:phosphorelay sensor kinase activity"/>
    <property type="evidence" value="ECO:0007669"/>
    <property type="project" value="InterPro"/>
</dbReference>
<keyword evidence="4" id="KW-0808">Transferase</keyword>
<dbReference type="Pfam" id="PF07495">
    <property type="entry name" value="Y_Y_Y"/>
    <property type="match status" value="1"/>
</dbReference>
<keyword evidence="2" id="KW-0472">Membrane</keyword>
<dbReference type="Gene3D" id="2.130.10.10">
    <property type="entry name" value="YVTN repeat-like/Quinoprotein amine dehydrogenase"/>
    <property type="match status" value="2"/>
</dbReference>
<gene>
    <name evidence="4" type="ORF">GBK04_14475</name>
</gene>
<dbReference type="Gene3D" id="1.20.5.1930">
    <property type="match status" value="1"/>
</dbReference>